<dbReference type="Gene3D" id="2.60.40.10">
    <property type="entry name" value="Immunoglobulins"/>
    <property type="match status" value="1"/>
</dbReference>
<organism evidence="2 3">
    <name type="scientific">Salmonella phage f18SE</name>
    <dbReference type="NCBI Taxonomy" id="1611545"/>
    <lineage>
        <taxon>Viruses</taxon>
        <taxon>Duplodnaviria</taxon>
        <taxon>Heunggongvirae</taxon>
        <taxon>Uroviricota</taxon>
        <taxon>Caudoviricetes</taxon>
        <taxon>Sarkviridae</taxon>
        <taxon>Guernseyvirinae</taxon>
        <taxon>Jerseyvirus</taxon>
        <taxon>Jerseyvirus f18SE</taxon>
    </lineage>
</organism>
<protein>
    <recommendedName>
        <fullName evidence="1">Ig-like domain-containing protein</fullName>
    </recommendedName>
</protein>
<sequence>MGFFKVKDVPSRRVVQYSRVSGAGEGVVYIKDESVLGESVDEMPFADKTGLTTISDGILYEVPYLDGAGDVYFDAQPADVQLKDGSAKLTVVVKGGKAPYDLQWFKDGKEVINVPYVEGELTVKDPGEYFVKAVDADGVSVVSKAAKVSEPK</sequence>
<feature type="domain" description="Ig-like" evidence="1">
    <location>
        <begin position="63"/>
        <end position="149"/>
    </location>
</feature>
<dbReference type="RefSeq" id="YP_009191588.1">
    <property type="nucleotide sequence ID" value="NC_028698.1"/>
</dbReference>
<dbReference type="EMBL" id="KR270151">
    <property type="protein sequence ID" value="AKY03050.1"/>
    <property type="molecule type" value="Genomic_DNA"/>
</dbReference>
<dbReference type="PROSITE" id="PS50835">
    <property type="entry name" value="IG_LIKE"/>
    <property type="match status" value="1"/>
</dbReference>
<dbReference type="Proteomes" id="UP000201487">
    <property type="component" value="Segment"/>
</dbReference>
<evidence type="ECO:0000313" key="3">
    <source>
        <dbReference type="Proteomes" id="UP000201487"/>
    </source>
</evidence>
<evidence type="ECO:0000313" key="2">
    <source>
        <dbReference type="EMBL" id="AKY03050.1"/>
    </source>
</evidence>
<evidence type="ECO:0000259" key="1">
    <source>
        <dbReference type="PROSITE" id="PS50835"/>
    </source>
</evidence>
<dbReference type="InterPro" id="IPR007110">
    <property type="entry name" value="Ig-like_dom"/>
</dbReference>
<dbReference type="InterPro" id="IPR036179">
    <property type="entry name" value="Ig-like_dom_sf"/>
</dbReference>
<name>A0A0K1Y7I4_9CAUD</name>
<proteinExistence type="predicted"/>
<reference evidence="2 3" key="1">
    <citation type="journal article" date="2015" name="Genome Announc.">
        <title>Complete Genome Sequence of Salmonella enterica Serovar Enteritidis Bacteriophage f18SE, Isolated in Chile.</title>
        <authorList>
            <person name="Segovia C."/>
            <person name="Vasquez I."/>
            <person name="Maracaja-Coutinho V."/>
            <person name="Robeson J."/>
            <person name="Santander J."/>
        </authorList>
    </citation>
    <scope>NUCLEOTIDE SEQUENCE [LARGE SCALE GENOMIC DNA]</scope>
</reference>
<dbReference type="OrthoDB" id="13183at10239"/>
<dbReference type="KEGG" id="vg:26523541"/>
<accession>A0A0K1Y7I4</accession>
<dbReference type="GeneID" id="26523541"/>
<keyword evidence="3" id="KW-1185">Reference proteome</keyword>
<dbReference type="SUPFAM" id="SSF48726">
    <property type="entry name" value="Immunoglobulin"/>
    <property type="match status" value="1"/>
</dbReference>
<dbReference type="InterPro" id="IPR013783">
    <property type="entry name" value="Ig-like_fold"/>
</dbReference>